<dbReference type="SMART" id="SM00164">
    <property type="entry name" value="TBC"/>
    <property type="match status" value="1"/>
</dbReference>
<dbReference type="PANTHER" id="PTHR47219:SF9">
    <property type="entry name" value="GTPASE ACTIVATING PROTEIN AND CENTROSOME-ASSOCIATED, ISOFORM B"/>
    <property type="match status" value="1"/>
</dbReference>
<dbReference type="Gene3D" id="1.10.472.80">
    <property type="entry name" value="Ypt/Rab-GAP domain of gyp1p, domain 3"/>
    <property type="match status" value="1"/>
</dbReference>
<dbReference type="eggNOG" id="KOG1102">
    <property type="taxonomic scope" value="Eukaryota"/>
</dbReference>
<evidence type="ECO:0000256" key="1">
    <source>
        <dbReference type="SAM" id="MobiDB-lite"/>
    </source>
</evidence>
<sequence>MDRKKPPSAFRLSLQGLPYDQTVPDRPPIPITTRSAEPTAEQYKTYGIAQPTYMSARSGLDQEKGPRCDSGLAATSVRDSAITVHTEDHSAGSIRSALSVPQILLDNQAISVPPPHRSERAWLDVKQTNSIPSPSTTIDRPFQGLTLDISTGDLVDDFQPERIEFSKRGSMLFGGRKVTEPAKPVNGLLQPGFGSRRVKSNPSLRKRPAAKVLSTDEELLSHKVRSYYESGTDCANGWDQDSFLGQQMSRQWQDTCASLEGTSVKTSISDVRSDPSTADQTPESRRERTIEKEELELAGGLEYWRDIQNGDVDRYGFIMPRSSTVDAVNSGAMKRSRSSREPPALQRVSTSLQLAADAPRRKLAMRRSPSNANSVQSAIPGQMSIRQPKIRITRPRSSQSSYQGSLSGGSSRLRQATNRLPHNRDRRFMDEAGDMLTLPYGLGDIAENGESEAREVHVRRKEVERDEKWRKMAKVVSKTPDGGGTRFEFDTHSPKLIERTWKGIPDRWRATAWHAFLSASAKKRKESLSDEELIAIFHEHQSDSSPDDVQIDIDVPRTISSHIMFRRRYRGGQRLLFRVLHAMSLHYPNTGYVQGMAALAATLLAYYDEENAFVMLVRLWDLRGLDRLYMSGFEGLMEALDDFEKKWLKGGEIAAKLTELGIPPTAYGTRWYLTLFNYSIPFPAQLRVWDVFMLLGDSDSGSAPNVSVQPSPFGTTLDVLHATSAALIDGTRNILLDSDFENAMKVLTSWVPIQDEDLFMRVAKAEWKMHRRKA</sequence>
<reference evidence="4" key="1">
    <citation type="journal article" date="2014" name="BMC Genomics">
        <title>Genome characteristics reveal the impact of lichenization on lichen-forming fungus Endocarpon pusillum Hedwig (Verrucariales, Ascomycota).</title>
        <authorList>
            <person name="Wang Y.-Y."/>
            <person name="Liu B."/>
            <person name="Zhang X.-Y."/>
            <person name="Zhou Q.-M."/>
            <person name="Zhang T."/>
            <person name="Li H."/>
            <person name="Yu Y.-F."/>
            <person name="Zhang X.-L."/>
            <person name="Hao X.-Y."/>
            <person name="Wang M."/>
            <person name="Wang L."/>
            <person name="Wei J.-C."/>
        </authorList>
    </citation>
    <scope>NUCLEOTIDE SEQUENCE [LARGE SCALE GENOMIC DNA]</scope>
    <source>
        <strain evidence="4">Z07020 / HMAS-L-300199</strain>
    </source>
</reference>
<dbReference type="GO" id="GO:0005096">
    <property type="term" value="F:GTPase activator activity"/>
    <property type="evidence" value="ECO:0007669"/>
    <property type="project" value="TreeGrafter"/>
</dbReference>
<dbReference type="SUPFAM" id="SSF47923">
    <property type="entry name" value="Ypt/Rab-GAP domain of gyp1p"/>
    <property type="match status" value="2"/>
</dbReference>
<dbReference type="Gene3D" id="1.10.8.270">
    <property type="entry name" value="putative rabgap domain of human tbc1 domain family member 14 like domains"/>
    <property type="match status" value="1"/>
</dbReference>
<feature type="region of interest" description="Disordered" evidence="1">
    <location>
        <begin position="183"/>
        <end position="207"/>
    </location>
</feature>
<dbReference type="RefSeq" id="XP_007786429.1">
    <property type="nucleotide sequence ID" value="XM_007788239.1"/>
</dbReference>
<feature type="domain" description="Rab-GAP TBC" evidence="2">
    <location>
        <begin position="503"/>
        <end position="696"/>
    </location>
</feature>
<keyword evidence="4" id="KW-1185">Reference proteome</keyword>
<dbReference type="Proteomes" id="UP000019373">
    <property type="component" value="Unassembled WGS sequence"/>
</dbReference>
<dbReference type="InterPro" id="IPR035969">
    <property type="entry name" value="Rab-GAP_TBC_sf"/>
</dbReference>
<feature type="region of interest" description="Disordered" evidence="1">
    <location>
        <begin position="264"/>
        <end position="289"/>
    </location>
</feature>
<evidence type="ECO:0000313" key="4">
    <source>
        <dbReference type="Proteomes" id="UP000019373"/>
    </source>
</evidence>
<feature type="region of interest" description="Disordered" evidence="1">
    <location>
        <begin position="18"/>
        <end position="41"/>
    </location>
</feature>
<dbReference type="PROSITE" id="PS50086">
    <property type="entry name" value="TBC_RABGAP"/>
    <property type="match status" value="1"/>
</dbReference>
<feature type="region of interest" description="Disordered" evidence="1">
    <location>
        <begin position="327"/>
        <end position="425"/>
    </location>
</feature>
<feature type="compositionally biased region" description="Low complexity" evidence="1">
    <location>
        <begin position="396"/>
        <end position="415"/>
    </location>
</feature>
<dbReference type="FunFam" id="1.10.8.270:FF:000023">
    <property type="entry name" value="TBC domain-containing protein C1778.09"/>
    <property type="match status" value="1"/>
</dbReference>
<dbReference type="FunFam" id="1.10.472.80:FF:000055">
    <property type="entry name" value="TBC domain-containing protein C1778.09"/>
    <property type="match status" value="1"/>
</dbReference>
<dbReference type="EMBL" id="KE720772">
    <property type="protein sequence ID" value="ERF76250.1"/>
    <property type="molecule type" value="Genomic_DNA"/>
</dbReference>
<dbReference type="HOGENOM" id="CLU_003663_1_1_1"/>
<dbReference type="GeneID" id="19239358"/>
<evidence type="ECO:0000313" key="3">
    <source>
        <dbReference type="EMBL" id="ERF76250.1"/>
    </source>
</evidence>
<proteinExistence type="predicted"/>
<gene>
    <name evidence="3" type="ORF">EPUS_04327</name>
</gene>
<dbReference type="AlphaFoldDB" id="U1HZB7"/>
<dbReference type="PANTHER" id="PTHR47219">
    <property type="entry name" value="RAB GTPASE-ACTIVATING PROTEIN 1-LIKE"/>
    <property type="match status" value="1"/>
</dbReference>
<accession>U1HZB7</accession>
<dbReference type="InterPro" id="IPR000195">
    <property type="entry name" value="Rab-GAP-TBC_dom"/>
</dbReference>
<dbReference type="OMA" id="TAWYSFL"/>
<name>U1HZB7_ENDPU</name>
<dbReference type="InterPro" id="IPR050302">
    <property type="entry name" value="Rab_GAP_TBC_domain"/>
</dbReference>
<dbReference type="OrthoDB" id="294251at2759"/>
<evidence type="ECO:0000259" key="2">
    <source>
        <dbReference type="PROSITE" id="PS50086"/>
    </source>
</evidence>
<feature type="compositionally biased region" description="Polar residues" evidence="1">
    <location>
        <begin position="264"/>
        <end position="281"/>
    </location>
</feature>
<dbReference type="Pfam" id="PF00566">
    <property type="entry name" value="RabGAP-TBC"/>
    <property type="match status" value="1"/>
</dbReference>
<organism evidence="3 4">
    <name type="scientific">Endocarpon pusillum (strain Z07020 / HMAS-L-300199)</name>
    <name type="common">Lichen-forming fungus</name>
    <dbReference type="NCBI Taxonomy" id="1263415"/>
    <lineage>
        <taxon>Eukaryota</taxon>
        <taxon>Fungi</taxon>
        <taxon>Dikarya</taxon>
        <taxon>Ascomycota</taxon>
        <taxon>Pezizomycotina</taxon>
        <taxon>Eurotiomycetes</taxon>
        <taxon>Chaetothyriomycetidae</taxon>
        <taxon>Verrucariales</taxon>
        <taxon>Verrucariaceae</taxon>
        <taxon>Endocarpon</taxon>
    </lineage>
</organism>
<feature type="compositionally biased region" description="Polar residues" evidence="1">
    <location>
        <begin position="368"/>
        <end position="379"/>
    </location>
</feature>
<feature type="compositionally biased region" description="Basic residues" evidence="1">
    <location>
        <begin position="196"/>
        <end position="207"/>
    </location>
</feature>
<dbReference type="GO" id="GO:0031267">
    <property type="term" value="F:small GTPase binding"/>
    <property type="evidence" value="ECO:0007669"/>
    <property type="project" value="TreeGrafter"/>
</dbReference>
<protein>
    <recommendedName>
        <fullName evidence="2">Rab-GAP TBC domain-containing protein</fullName>
    </recommendedName>
</protein>